<organism evidence="2 3">
    <name type="scientific">Dothidotthia symphoricarpi CBS 119687</name>
    <dbReference type="NCBI Taxonomy" id="1392245"/>
    <lineage>
        <taxon>Eukaryota</taxon>
        <taxon>Fungi</taxon>
        <taxon>Dikarya</taxon>
        <taxon>Ascomycota</taxon>
        <taxon>Pezizomycotina</taxon>
        <taxon>Dothideomycetes</taxon>
        <taxon>Pleosporomycetidae</taxon>
        <taxon>Pleosporales</taxon>
        <taxon>Dothidotthiaceae</taxon>
        <taxon>Dothidotthia</taxon>
    </lineage>
</organism>
<dbReference type="RefSeq" id="XP_033524895.1">
    <property type="nucleotide sequence ID" value="XM_033667968.1"/>
</dbReference>
<name>A0A6A6AHG0_9PLEO</name>
<keyword evidence="3" id="KW-1185">Reference proteome</keyword>
<evidence type="ECO:0000313" key="2">
    <source>
        <dbReference type="EMBL" id="KAF2130508.1"/>
    </source>
</evidence>
<dbReference type="EMBL" id="ML977504">
    <property type="protein sequence ID" value="KAF2130508.1"/>
    <property type="molecule type" value="Genomic_DNA"/>
</dbReference>
<dbReference type="OrthoDB" id="4502478at2759"/>
<dbReference type="AlphaFoldDB" id="A0A6A6AHG0"/>
<sequence>MPLPALAPSTTNKQDLFNRLEGLTERYYRQMLDEAGRARDELSKDPDNLVPEFRDNPSVVQPYTLGNLSATAKHRTVLKIASAAKMHLKPFYDEGAYTTTVSEENWVALWYLWHSFRHRDNKSKSSKPKDGLVQGDGHGSQSSAYYDPVRGCVDDNNSGENRNAEPR</sequence>
<proteinExistence type="predicted"/>
<dbReference type="GeneID" id="54408400"/>
<accession>A0A6A6AHG0</accession>
<protein>
    <submittedName>
        <fullName evidence="2">Uncharacterized protein</fullName>
    </submittedName>
</protein>
<reference evidence="2" key="1">
    <citation type="journal article" date="2020" name="Stud. Mycol.">
        <title>101 Dothideomycetes genomes: a test case for predicting lifestyles and emergence of pathogens.</title>
        <authorList>
            <person name="Haridas S."/>
            <person name="Albert R."/>
            <person name="Binder M."/>
            <person name="Bloem J."/>
            <person name="Labutti K."/>
            <person name="Salamov A."/>
            <person name="Andreopoulos B."/>
            <person name="Baker S."/>
            <person name="Barry K."/>
            <person name="Bills G."/>
            <person name="Bluhm B."/>
            <person name="Cannon C."/>
            <person name="Castanera R."/>
            <person name="Culley D."/>
            <person name="Daum C."/>
            <person name="Ezra D."/>
            <person name="Gonzalez J."/>
            <person name="Henrissat B."/>
            <person name="Kuo A."/>
            <person name="Liang C."/>
            <person name="Lipzen A."/>
            <person name="Lutzoni F."/>
            <person name="Magnuson J."/>
            <person name="Mondo S."/>
            <person name="Nolan M."/>
            <person name="Ohm R."/>
            <person name="Pangilinan J."/>
            <person name="Park H.-J."/>
            <person name="Ramirez L."/>
            <person name="Alfaro M."/>
            <person name="Sun H."/>
            <person name="Tritt A."/>
            <person name="Yoshinaga Y."/>
            <person name="Zwiers L.-H."/>
            <person name="Turgeon B."/>
            <person name="Goodwin S."/>
            <person name="Spatafora J."/>
            <person name="Crous P."/>
            <person name="Grigoriev I."/>
        </authorList>
    </citation>
    <scope>NUCLEOTIDE SEQUENCE</scope>
    <source>
        <strain evidence="2">CBS 119687</strain>
    </source>
</reference>
<gene>
    <name evidence="2" type="ORF">P153DRAFT_366092</name>
</gene>
<feature type="region of interest" description="Disordered" evidence="1">
    <location>
        <begin position="120"/>
        <end position="167"/>
    </location>
</feature>
<evidence type="ECO:0000313" key="3">
    <source>
        <dbReference type="Proteomes" id="UP000799771"/>
    </source>
</evidence>
<dbReference type="Proteomes" id="UP000799771">
    <property type="component" value="Unassembled WGS sequence"/>
</dbReference>
<evidence type="ECO:0000256" key="1">
    <source>
        <dbReference type="SAM" id="MobiDB-lite"/>
    </source>
</evidence>